<feature type="transmembrane region" description="Helical" evidence="15">
    <location>
        <begin position="73"/>
        <end position="94"/>
    </location>
</feature>
<dbReference type="GO" id="GO:0047184">
    <property type="term" value="F:1-acylglycerophosphocholine O-acyltransferase activity"/>
    <property type="evidence" value="ECO:0007669"/>
    <property type="project" value="TreeGrafter"/>
</dbReference>
<evidence type="ECO:0000256" key="12">
    <source>
        <dbReference type="ARBA" id="ARBA00023315"/>
    </source>
</evidence>
<comment type="pathway">
    <text evidence="2">Lipid metabolism; phospholipid metabolism.</text>
</comment>
<dbReference type="Proteomes" id="UP000261660">
    <property type="component" value="Unplaced"/>
</dbReference>
<dbReference type="STRING" id="56723.ENSLBEP00000028952"/>
<keyword evidence="7 15" id="KW-1133">Transmembrane helix</keyword>
<keyword evidence="4" id="KW-0444">Lipid biosynthesis</keyword>
<dbReference type="InterPro" id="IPR002123">
    <property type="entry name" value="Plipid/glycerol_acylTrfase"/>
</dbReference>
<dbReference type="PANTHER" id="PTHR23063:SF57">
    <property type="entry name" value="LYSOPHOSPHATIDYLCHOLINE ACYLTRANSFERASE 1"/>
    <property type="match status" value="1"/>
</dbReference>
<sequence>MFLFIDHDHFAHSEKGRRNRLLELKKLEIFHFSPNLCPFKYSSVGFKKKIFLTIHKLNLSTLLMTLLPPFTLFPIRLLIAAFMMLLAWPFAFLASVGRSETTIEPQCLWRRLVDIILKIIMRVMWFAGGFHWMTVKGRRALPAEAPILTLAPHSSYFDAIPVTMTMASIVMKAESKDIPLWGTLIKYIRPVFVSRSDQDSRKKTVEEIRRRAHSGGEWPQIMIFPEGTCTNRSCLITFKPGAFIPAVPVQPVVIRYPNKLDSITWTWQGPGFLPIYTPSEEEKKNPTLFASNVRRVMAKALGVPITDYSFEDCQLAMAEGQLRLPVDTCLLEYAKLVRRLGLKPRNTEKILQEYGNRARKLEGQKLDLDGFAQFLDVPVSDMLRDMFALFDEHEDNCMDIREFVIALSVVCRPAKTLETMKLAFKMFEAEEDGVITEMELAVILKTALGVSHLNVSHLFTAINVEDTGKITFGKMYNEIMCHWLTVLYYTTEIHLIITCETDLSSWPFLTLFFLLPLSLAPSCGLSTDKFRSFAEQHPDFSEEYLHTENEGLHSSPCHGHYTNPSLSSPDPQGTATPKIANGICPDFSPNDRGTKDGLHKKHN</sequence>
<keyword evidence="5" id="KW-0808">Transferase</keyword>
<evidence type="ECO:0000256" key="14">
    <source>
        <dbReference type="SAM" id="MobiDB-lite"/>
    </source>
</evidence>
<protein>
    <submittedName>
        <fullName evidence="17">Lysophosphatidylcholine acyltransferase 1</fullName>
    </submittedName>
</protein>
<keyword evidence="11" id="KW-1208">Phospholipid metabolism</keyword>
<evidence type="ECO:0000313" key="17">
    <source>
        <dbReference type="Ensembl" id="ENSLBEP00000028952.1"/>
    </source>
</evidence>
<evidence type="ECO:0000256" key="13">
    <source>
        <dbReference type="ARBA" id="ARBA00025707"/>
    </source>
</evidence>
<evidence type="ECO:0000256" key="8">
    <source>
        <dbReference type="ARBA" id="ARBA00023098"/>
    </source>
</evidence>
<comment type="similarity">
    <text evidence="3">Belongs to the 1-acyl-sn-glycerol-3-phosphate acyltransferase family.</text>
</comment>
<keyword evidence="8" id="KW-0443">Lipid metabolism</keyword>
<feature type="transmembrane region" description="Helical" evidence="15">
    <location>
        <begin position="115"/>
        <end position="133"/>
    </location>
</feature>
<keyword evidence="10" id="KW-0594">Phospholipid biosynthesis</keyword>
<dbReference type="UniPathway" id="UPA00085"/>
<evidence type="ECO:0000256" key="11">
    <source>
        <dbReference type="ARBA" id="ARBA00023264"/>
    </source>
</evidence>
<dbReference type="InterPro" id="IPR002048">
    <property type="entry name" value="EF_hand_dom"/>
</dbReference>
<name>A0A3Q3G7T9_9LABR</name>
<dbReference type="AlphaFoldDB" id="A0A3Q3G7T9"/>
<feature type="compositionally biased region" description="Polar residues" evidence="14">
    <location>
        <begin position="562"/>
        <end position="575"/>
    </location>
</feature>
<feature type="domain" description="EF-hand" evidence="16">
    <location>
        <begin position="378"/>
        <end position="413"/>
    </location>
</feature>
<evidence type="ECO:0000256" key="9">
    <source>
        <dbReference type="ARBA" id="ARBA00023136"/>
    </source>
</evidence>
<keyword evidence="6 15" id="KW-0812">Transmembrane</keyword>
<evidence type="ECO:0000256" key="6">
    <source>
        <dbReference type="ARBA" id="ARBA00022692"/>
    </source>
</evidence>
<accession>A0A3Q3G7T9</accession>
<comment type="subcellular location">
    <subcellularLocation>
        <location evidence="1">Membrane</location>
    </subcellularLocation>
</comment>
<dbReference type="SUPFAM" id="SSF69593">
    <property type="entry name" value="Glycerol-3-phosphate (1)-acyltransferase"/>
    <property type="match status" value="1"/>
</dbReference>
<proteinExistence type="inferred from homology"/>
<dbReference type="GO" id="GO:0042171">
    <property type="term" value="F:lysophosphatidic acid acyltransferase activity"/>
    <property type="evidence" value="ECO:0007669"/>
    <property type="project" value="TreeGrafter"/>
</dbReference>
<evidence type="ECO:0000256" key="7">
    <source>
        <dbReference type="ARBA" id="ARBA00022989"/>
    </source>
</evidence>
<dbReference type="InterPro" id="IPR011992">
    <property type="entry name" value="EF-hand-dom_pair"/>
</dbReference>
<evidence type="ECO:0000256" key="5">
    <source>
        <dbReference type="ARBA" id="ARBA00022679"/>
    </source>
</evidence>
<evidence type="ECO:0000256" key="10">
    <source>
        <dbReference type="ARBA" id="ARBA00023209"/>
    </source>
</evidence>
<dbReference type="GO" id="GO:0016020">
    <property type="term" value="C:membrane"/>
    <property type="evidence" value="ECO:0007669"/>
    <property type="project" value="UniProtKB-SubCell"/>
</dbReference>
<organism evidence="17 18">
    <name type="scientific">Labrus bergylta</name>
    <name type="common">ballan wrasse</name>
    <dbReference type="NCBI Taxonomy" id="56723"/>
    <lineage>
        <taxon>Eukaryota</taxon>
        <taxon>Metazoa</taxon>
        <taxon>Chordata</taxon>
        <taxon>Craniata</taxon>
        <taxon>Vertebrata</taxon>
        <taxon>Euteleostomi</taxon>
        <taxon>Actinopterygii</taxon>
        <taxon>Neopterygii</taxon>
        <taxon>Teleostei</taxon>
        <taxon>Neoteleostei</taxon>
        <taxon>Acanthomorphata</taxon>
        <taxon>Eupercaria</taxon>
        <taxon>Labriformes</taxon>
        <taxon>Labridae</taxon>
        <taxon>Labrus</taxon>
    </lineage>
</organism>
<keyword evidence="9 15" id="KW-0472">Membrane</keyword>
<dbReference type="GO" id="GO:0008654">
    <property type="term" value="P:phospholipid biosynthetic process"/>
    <property type="evidence" value="ECO:0007669"/>
    <property type="project" value="UniProtKB-KW"/>
</dbReference>
<reference evidence="17" key="2">
    <citation type="submission" date="2025-09" db="UniProtKB">
        <authorList>
            <consortium name="Ensembl"/>
        </authorList>
    </citation>
    <scope>IDENTIFICATION</scope>
</reference>
<dbReference type="Ensembl" id="ENSLBET00000030318.1">
    <property type="protein sequence ID" value="ENSLBEP00000028952.1"/>
    <property type="gene ID" value="ENSLBEG00000021887.1"/>
</dbReference>
<dbReference type="SUPFAM" id="SSF47473">
    <property type="entry name" value="EF-hand"/>
    <property type="match status" value="1"/>
</dbReference>
<dbReference type="InterPro" id="IPR045252">
    <property type="entry name" value="LPCAT1-like"/>
</dbReference>
<comment type="pathway">
    <text evidence="13">Phospholipid metabolism.</text>
</comment>
<dbReference type="PANTHER" id="PTHR23063">
    <property type="entry name" value="PHOSPHOLIPID ACYLTRANSFERASE"/>
    <property type="match status" value="1"/>
</dbReference>
<reference evidence="17" key="1">
    <citation type="submission" date="2025-08" db="UniProtKB">
        <authorList>
            <consortium name="Ensembl"/>
        </authorList>
    </citation>
    <scope>IDENTIFICATION</scope>
</reference>
<evidence type="ECO:0000256" key="4">
    <source>
        <dbReference type="ARBA" id="ARBA00022516"/>
    </source>
</evidence>
<dbReference type="Pfam" id="PF01553">
    <property type="entry name" value="Acyltransferase"/>
    <property type="match status" value="1"/>
</dbReference>
<evidence type="ECO:0000256" key="2">
    <source>
        <dbReference type="ARBA" id="ARBA00005074"/>
    </source>
</evidence>
<dbReference type="GeneTree" id="ENSGT01030000234574"/>
<evidence type="ECO:0000256" key="3">
    <source>
        <dbReference type="ARBA" id="ARBA00008655"/>
    </source>
</evidence>
<evidence type="ECO:0000313" key="18">
    <source>
        <dbReference type="Proteomes" id="UP000261660"/>
    </source>
</evidence>
<keyword evidence="18" id="KW-1185">Reference proteome</keyword>
<evidence type="ECO:0000256" key="15">
    <source>
        <dbReference type="SAM" id="Phobius"/>
    </source>
</evidence>
<dbReference type="SMART" id="SM00563">
    <property type="entry name" value="PlsC"/>
    <property type="match status" value="1"/>
</dbReference>
<dbReference type="Gene3D" id="1.10.238.10">
    <property type="entry name" value="EF-hand"/>
    <property type="match status" value="1"/>
</dbReference>
<dbReference type="GO" id="GO:0005783">
    <property type="term" value="C:endoplasmic reticulum"/>
    <property type="evidence" value="ECO:0007669"/>
    <property type="project" value="TreeGrafter"/>
</dbReference>
<dbReference type="FunCoup" id="A0A3Q3G7T9">
    <property type="interactions" value="709"/>
</dbReference>
<feature type="domain" description="EF-hand" evidence="16">
    <location>
        <begin position="415"/>
        <end position="450"/>
    </location>
</feature>
<evidence type="ECO:0000259" key="16">
    <source>
        <dbReference type="PROSITE" id="PS50222"/>
    </source>
</evidence>
<dbReference type="InParanoid" id="A0A3Q3G7T9"/>
<evidence type="ECO:0000256" key="1">
    <source>
        <dbReference type="ARBA" id="ARBA00004370"/>
    </source>
</evidence>
<keyword evidence="12" id="KW-0012">Acyltransferase</keyword>
<feature type="region of interest" description="Disordered" evidence="14">
    <location>
        <begin position="558"/>
        <end position="603"/>
    </location>
</feature>
<dbReference type="CDD" id="cd07991">
    <property type="entry name" value="LPLAT_LPCAT1-like"/>
    <property type="match status" value="1"/>
</dbReference>
<dbReference type="PROSITE" id="PS50222">
    <property type="entry name" value="EF_HAND_2"/>
    <property type="match status" value="2"/>
</dbReference>
<dbReference type="GO" id="GO:0005509">
    <property type="term" value="F:calcium ion binding"/>
    <property type="evidence" value="ECO:0007669"/>
    <property type="project" value="InterPro"/>
</dbReference>